<evidence type="ECO:0000313" key="8">
    <source>
        <dbReference type="Proteomes" id="UP000203987"/>
    </source>
</evidence>
<accession>A2PZY2</accession>
<dbReference type="PROSITE" id="PS50055">
    <property type="entry name" value="TYR_PHOSPHATASE_PTP"/>
    <property type="match status" value="1"/>
</dbReference>
<dbReference type="OrthoDB" id="30818at10239"/>
<sequence>MGNVLSTRNLSTSDNTIPLLLLNHLHRNNLIWKMEYMRELRGRSICEHSQSQANTVEASSVEMLSINVSNITTNRRKNRYQCVPCFHHSRVVLSTSADTSKLAYIDANYIDGFELEKKFIATQAPKSGKDVTDFYNMIWENKCKIIVVLANFFENKNNKFYPYWPMSVGFEMYGKYKLCTTRISNNGTHVKFFLLIENTTTTRRPRSISLFHYLNWPQHGVPLKIHDFISFFLKINVEALGHFFTSPRMGPIVVHGNAGVGRTGTFCALDVCFEEWHKTHVTNVLDTVKRIRRQRYMSVTTADQYAFIFRTLEILQKWNIPLKY</sequence>
<name>A2PZY2_9VIRU</name>
<dbReference type="SMART" id="SM00194">
    <property type="entry name" value="PTPc"/>
    <property type="match status" value="1"/>
</dbReference>
<dbReference type="SUPFAM" id="SSF52799">
    <property type="entry name" value="(Phosphotyrosine protein) phosphatases II"/>
    <property type="match status" value="1"/>
</dbReference>
<dbReference type="InterPro" id="IPR050348">
    <property type="entry name" value="Protein-Tyr_Phosphatase"/>
</dbReference>
<evidence type="ECO:0000313" key="7">
    <source>
        <dbReference type="EMBL" id="BAF45554.1"/>
    </source>
</evidence>
<evidence type="ECO:0000256" key="2">
    <source>
        <dbReference type="ARBA" id="ARBA00013064"/>
    </source>
</evidence>
<organism evidence="7 8">
    <name type="scientific">Ichnoviriform fumiferanae</name>
    <dbReference type="NCBI Taxonomy" id="419435"/>
    <lineage>
        <taxon>Viruses</taxon>
        <taxon>Viruses incertae sedis</taxon>
        <taxon>Polydnaviriformidae</taxon>
        <taxon>Ichnoviriform</taxon>
    </lineage>
</organism>
<dbReference type="PANTHER" id="PTHR19134:SF562">
    <property type="entry name" value="PROTEIN-TYROSINE-PHOSPHATASE"/>
    <property type="match status" value="1"/>
</dbReference>
<keyword evidence="4" id="KW-0904">Protein phosphatase</keyword>
<dbReference type="RefSeq" id="YP_001029418.1">
    <property type="nucleotide sequence ID" value="NC_008919.1"/>
</dbReference>
<keyword evidence="3" id="KW-0378">Hydrolase</keyword>
<dbReference type="InterPro" id="IPR000387">
    <property type="entry name" value="Tyr_Pase_dom"/>
</dbReference>
<dbReference type="Gene3D" id="3.90.190.10">
    <property type="entry name" value="Protein tyrosine phosphatase superfamily"/>
    <property type="match status" value="1"/>
</dbReference>
<dbReference type="GeneID" id="5179605"/>
<dbReference type="Pfam" id="PF00102">
    <property type="entry name" value="Y_phosphatase"/>
    <property type="match status" value="1"/>
</dbReference>
<dbReference type="PANTHER" id="PTHR19134">
    <property type="entry name" value="RECEPTOR-TYPE TYROSINE-PROTEIN PHOSPHATASE"/>
    <property type="match status" value="1"/>
</dbReference>
<dbReference type="SMART" id="SM00404">
    <property type="entry name" value="PTPc_motif"/>
    <property type="match status" value="1"/>
</dbReference>
<dbReference type="PROSITE" id="PS50056">
    <property type="entry name" value="TYR_PHOSPHATASE_2"/>
    <property type="match status" value="1"/>
</dbReference>
<evidence type="ECO:0000256" key="4">
    <source>
        <dbReference type="ARBA" id="ARBA00022912"/>
    </source>
</evidence>
<evidence type="ECO:0000259" key="5">
    <source>
        <dbReference type="PROSITE" id="PS50055"/>
    </source>
</evidence>
<dbReference type="EC" id="3.1.3.48" evidence="2"/>
<dbReference type="PRINTS" id="PR00700">
    <property type="entry name" value="PRTYPHPHTASE"/>
</dbReference>
<comment type="similarity">
    <text evidence="1">Belongs to the protein-tyrosine phosphatase family.</text>
</comment>
<dbReference type="InterPro" id="IPR000242">
    <property type="entry name" value="PTP_cat"/>
</dbReference>
<evidence type="ECO:0000256" key="3">
    <source>
        <dbReference type="ARBA" id="ARBA00022801"/>
    </source>
</evidence>
<proteinExistence type="inferred from homology"/>
<feature type="domain" description="Tyrosine-protein phosphatase" evidence="5">
    <location>
        <begin position="49"/>
        <end position="315"/>
    </location>
</feature>
<dbReference type="InterPro" id="IPR029021">
    <property type="entry name" value="Prot-tyrosine_phosphatase-like"/>
</dbReference>
<evidence type="ECO:0000259" key="6">
    <source>
        <dbReference type="PROSITE" id="PS50056"/>
    </source>
</evidence>
<reference evidence="7 8" key="1">
    <citation type="journal article" date="2007" name="J. Virol.">
        <title>Genomic and morphological features of a banchine polydnavirus: comparison with bracoviruses and ichnoviruses.</title>
        <authorList>
            <person name="Lapointe R."/>
            <person name="Tanaka K."/>
            <person name="Barney W.E."/>
            <person name="Whitfield J.B."/>
            <person name="Banks J.C."/>
            <person name="Beliveau C."/>
            <person name="Stoltz D."/>
            <person name="Webb B.A."/>
            <person name="Cusson M."/>
        </authorList>
    </citation>
    <scope>NUCLEOTIDE SEQUENCE [LARGE SCALE GENOMIC DNA]</scope>
</reference>
<dbReference type="InterPro" id="IPR003595">
    <property type="entry name" value="Tyr_Pase_cat"/>
</dbReference>
<dbReference type="CDD" id="cd00047">
    <property type="entry name" value="PTPc"/>
    <property type="match status" value="1"/>
</dbReference>
<dbReference type="GO" id="GO:0004725">
    <property type="term" value="F:protein tyrosine phosphatase activity"/>
    <property type="evidence" value="ECO:0007669"/>
    <property type="project" value="UniProtKB-EC"/>
</dbReference>
<evidence type="ECO:0000256" key="1">
    <source>
        <dbReference type="ARBA" id="ARBA00009580"/>
    </source>
</evidence>
<dbReference type="EMBL" id="AB289993">
    <property type="protein sequence ID" value="BAF45554.1"/>
    <property type="molecule type" value="Genomic_DNA"/>
</dbReference>
<dbReference type="KEGG" id="vg:5179605"/>
<feature type="domain" description="Tyrosine specific protein phosphatases" evidence="6">
    <location>
        <begin position="226"/>
        <end position="306"/>
    </location>
</feature>
<protein>
    <recommendedName>
        <fullName evidence="2">protein-tyrosine-phosphatase</fullName>
        <ecNumber evidence="2">3.1.3.48</ecNumber>
    </recommendedName>
</protein>
<dbReference type="Proteomes" id="UP000203987">
    <property type="component" value="Genome"/>
</dbReference>